<evidence type="ECO:0000313" key="4">
    <source>
        <dbReference type="Proteomes" id="UP001055057"/>
    </source>
</evidence>
<reference evidence="3" key="2">
    <citation type="submission" date="2021-08" db="EMBL/GenBank/DDBJ databases">
        <authorList>
            <person name="Tani A."/>
            <person name="Ola A."/>
            <person name="Ogura Y."/>
            <person name="Katsura K."/>
            <person name="Hayashi T."/>
        </authorList>
    </citation>
    <scope>NUCLEOTIDE SEQUENCE</scope>
    <source>
        <strain evidence="3">DSM 23632</strain>
    </source>
</reference>
<keyword evidence="4" id="KW-1185">Reference proteome</keyword>
<comment type="caution">
    <text evidence="3">The sequence shown here is derived from an EMBL/GenBank/DDBJ whole genome shotgun (WGS) entry which is preliminary data.</text>
</comment>
<protein>
    <recommendedName>
        <fullName evidence="2">DUF5681 domain-containing protein</fullName>
    </recommendedName>
</protein>
<evidence type="ECO:0000313" key="3">
    <source>
        <dbReference type="EMBL" id="GJE59098.1"/>
    </source>
</evidence>
<dbReference type="InterPro" id="IPR043736">
    <property type="entry name" value="DUF5681"/>
</dbReference>
<evidence type="ECO:0000259" key="2">
    <source>
        <dbReference type="Pfam" id="PF18932"/>
    </source>
</evidence>
<reference evidence="3" key="1">
    <citation type="journal article" date="2021" name="Front. Microbiol.">
        <title>Comprehensive Comparative Genomics and Phenotyping of Methylobacterium Species.</title>
        <authorList>
            <person name="Alessa O."/>
            <person name="Ogura Y."/>
            <person name="Fujitani Y."/>
            <person name="Takami H."/>
            <person name="Hayashi T."/>
            <person name="Sahin N."/>
            <person name="Tani A."/>
        </authorList>
    </citation>
    <scope>NUCLEOTIDE SEQUENCE</scope>
    <source>
        <strain evidence="3">DSM 23632</strain>
    </source>
</reference>
<accession>A0ABQ4TUY8</accession>
<proteinExistence type="predicted"/>
<sequence>MAAGTFQKGQSGNPAGRPKGARHKTTLAVEALLEGEAEALTRKAIDLALEGDGPALRLCLDRLCPPRKDRHVAFALPPVETAADAVKASSALVAAVAAGELTPSEAAELGKLVETVIRGIELVDVQDRLTKLEALGR</sequence>
<organism evidence="3 4">
    <name type="scientific">Methylobacterium trifolii</name>
    <dbReference type="NCBI Taxonomy" id="1003092"/>
    <lineage>
        <taxon>Bacteria</taxon>
        <taxon>Pseudomonadati</taxon>
        <taxon>Pseudomonadota</taxon>
        <taxon>Alphaproteobacteria</taxon>
        <taxon>Hyphomicrobiales</taxon>
        <taxon>Methylobacteriaceae</taxon>
        <taxon>Methylobacterium</taxon>
    </lineage>
</organism>
<evidence type="ECO:0000256" key="1">
    <source>
        <dbReference type="SAM" id="MobiDB-lite"/>
    </source>
</evidence>
<dbReference type="EMBL" id="BPRB01000062">
    <property type="protein sequence ID" value="GJE59098.1"/>
    <property type="molecule type" value="Genomic_DNA"/>
</dbReference>
<dbReference type="RefSeq" id="WP_238181689.1">
    <property type="nucleotide sequence ID" value="NZ_BPRB01000062.1"/>
</dbReference>
<feature type="domain" description="DUF5681" evidence="2">
    <location>
        <begin position="3"/>
        <end position="66"/>
    </location>
</feature>
<gene>
    <name evidence="3" type="ORF">MPOCJGCO_1185</name>
</gene>
<dbReference type="Proteomes" id="UP001055057">
    <property type="component" value="Unassembled WGS sequence"/>
</dbReference>
<name>A0ABQ4TUY8_9HYPH</name>
<dbReference type="Pfam" id="PF18932">
    <property type="entry name" value="DUF5681"/>
    <property type="match status" value="1"/>
</dbReference>
<feature type="region of interest" description="Disordered" evidence="1">
    <location>
        <begin position="1"/>
        <end position="22"/>
    </location>
</feature>